<dbReference type="PANTHER" id="PTHR44858">
    <property type="entry name" value="TETRATRICOPEPTIDE REPEAT PROTEIN 6"/>
    <property type="match status" value="1"/>
</dbReference>
<dbReference type="AlphaFoldDB" id="A0AAE0L0Y6"/>
<evidence type="ECO:0000256" key="3">
    <source>
        <dbReference type="PROSITE-ProRule" id="PRU00339"/>
    </source>
</evidence>
<evidence type="ECO:0000313" key="5">
    <source>
        <dbReference type="Proteomes" id="UP001190700"/>
    </source>
</evidence>
<keyword evidence="1" id="KW-0677">Repeat</keyword>
<dbReference type="SMART" id="SM00028">
    <property type="entry name" value="TPR"/>
    <property type="match status" value="3"/>
</dbReference>
<accession>A0AAE0L0Y6</accession>
<feature type="repeat" description="TPR" evidence="3">
    <location>
        <begin position="143"/>
        <end position="176"/>
    </location>
</feature>
<feature type="repeat" description="TPR" evidence="3">
    <location>
        <begin position="211"/>
        <end position="244"/>
    </location>
</feature>
<comment type="caution">
    <text evidence="4">The sequence shown here is derived from an EMBL/GenBank/DDBJ whole genome shotgun (WGS) entry which is preliminary data.</text>
</comment>
<keyword evidence="5" id="KW-1185">Reference proteome</keyword>
<keyword evidence="2 3" id="KW-0802">TPR repeat</keyword>
<evidence type="ECO:0008006" key="6">
    <source>
        <dbReference type="Google" id="ProtNLM"/>
    </source>
</evidence>
<evidence type="ECO:0000313" key="4">
    <source>
        <dbReference type="EMBL" id="KAK3268036.1"/>
    </source>
</evidence>
<name>A0AAE0L0Y6_9CHLO</name>
<proteinExistence type="predicted"/>
<dbReference type="PANTHER" id="PTHR44858:SF17">
    <property type="match status" value="1"/>
</dbReference>
<evidence type="ECO:0000256" key="1">
    <source>
        <dbReference type="ARBA" id="ARBA00022737"/>
    </source>
</evidence>
<dbReference type="SUPFAM" id="SSF48452">
    <property type="entry name" value="TPR-like"/>
    <property type="match status" value="1"/>
</dbReference>
<dbReference type="PROSITE" id="PS50005">
    <property type="entry name" value="TPR"/>
    <property type="match status" value="3"/>
</dbReference>
<reference evidence="4 5" key="1">
    <citation type="journal article" date="2015" name="Genome Biol. Evol.">
        <title>Comparative Genomics of a Bacterivorous Green Alga Reveals Evolutionary Causalities and Consequences of Phago-Mixotrophic Mode of Nutrition.</title>
        <authorList>
            <person name="Burns J.A."/>
            <person name="Paasch A."/>
            <person name="Narechania A."/>
            <person name="Kim E."/>
        </authorList>
    </citation>
    <scope>NUCLEOTIDE SEQUENCE [LARGE SCALE GENOMIC DNA]</scope>
    <source>
        <strain evidence="4 5">PLY_AMNH</strain>
    </source>
</reference>
<dbReference type="InterPro" id="IPR019734">
    <property type="entry name" value="TPR_rpt"/>
</dbReference>
<organism evidence="4 5">
    <name type="scientific">Cymbomonas tetramitiformis</name>
    <dbReference type="NCBI Taxonomy" id="36881"/>
    <lineage>
        <taxon>Eukaryota</taxon>
        <taxon>Viridiplantae</taxon>
        <taxon>Chlorophyta</taxon>
        <taxon>Pyramimonadophyceae</taxon>
        <taxon>Pyramimonadales</taxon>
        <taxon>Pyramimonadaceae</taxon>
        <taxon>Cymbomonas</taxon>
    </lineage>
</organism>
<evidence type="ECO:0000256" key="2">
    <source>
        <dbReference type="ARBA" id="ARBA00022803"/>
    </source>
</evidence>
<gene>
    <name evidence="4" type="ORF">CYMTET_23435</name>
</gene>
<feature type="repeat" description="TPR" evidence="3">
    <location>
        <begin position="177"/>
        <end position="210"/>
    </location>
</feature>
<dbReference type="EMBL" id="LGRX02012050">
    <property type="protein sequence ID" value="KAK3268036.1"/>
    <property type="molecule type" value="Genomic_DNA"/>
</dbReference>
<protein>
    <recommendedName>
        <fullName evidence="6">Tetratricopeptide repeat protein</fullName>
    </recommendedName>
</protein>
<dbReference type="Gene3D" id="1.25.40.10">
    <property type="entry name" value="Tetratricopeptide repeat domain"/>
    <property type="match status" value="1"/>
</dbReference>
<dbReference type="InterPro" id="IPR011990">
    <property type="entry name" value="TPR-like_helical_dom_sf"/>
</dbReference>
<dbReference type="Proteomes" id="UP001190700">
    <property type="component" value="Unassembled WGS sequence"/>
</dbReference>
<dbReference type="Pfam" id="PF00515">
    <property type="entry name" value="TPR_1"/>
    <property type="match status" value="1"/>
</dbReference>
<sequence length="339" mass="37814">MRLGNGLSNAPATSAKRTVKAALPNRIDRSTSALLPVCHSQRTSEHVDAPTFGRKQVLYGLAGIASFVNLQEAFGTSDVARIRVEETPDQAAYDPNDATLREAALKLQEGLKAPTVEKEEAIWTEIIEKYEGLQGDWVPEIVGRTYGNRGNARSRQGKFETALVDYEKAIELCPWSVEPVLNRGVLYENTGQLALAERDYRAVLQANPEDPVGWNNLGNVQMGTGNFTEALVSLDRATRLSPEFAFAAANHSLAQFELGESNLAIKEMRAILRRYPEFPESRAALAAALWAEGLEVQAETEWQRVNDPRYKDKSWLAKERRWPPKIRDAFEAFLDVRSL</sequence>
<dbReference type="Pfam" id="PF13432">
    <property type="entry name" value="TPR_16"/>
    <property type="match status" value="1"/>
</dbReference>
<dbReference type="InterPro" id="IPR050498">
    <property type="entry name" value="Ycf3"/>
</dbReference>